<feature type="region of interest" description="Disordered" evidence="9">
    <location>
        <begin position="691"/>
        <end position="721"/>
    </location>
</feature>
<protein>
    <submittedName>
        <fullName evidence="12">Open rectifier potassium channel protein 1</fullName>
    </submittedName>
</protein>
<dbReference type="PANTHER" id="PTHR11003:SF331">
    <property type="entry name" value="OPEN RECTIFIER POTASSIUM CHANNEL PROTEIN 1"/>
    <property type="match status" value="1"/>
</dbReference>
<dbReference type="EMBL" id="HBUF01371880">
    <property type="protein sequence ID" value="CAG6726559.1"/>
    <property type="molecule type" value="Transcribed_RNA"/>
</dbReference>
<feature type="transmembrane region" description="Helical" evidence="10">
    <location>
        <begin position="239"/>
        <end position="262"/>
    </location>
</feature>
<dbReference type="EMBL" id="HBUF01331600">
    <property type="protein sequence ID" value="CAG6697059.1"/>
    <property type="molecule type" value="Transcribed_RNA"/>
</dbReference>
<dbReference type="GO" id="GO:0005886">
    <property type="term" value="C:plasma membrane"/>
    <property type="evidence" value="ECO:0007669"/>
    <property type="project" value="TreeGrafter"/>
</dbReference>
<feature type="transmembrane region" description="Helical" evidence="10">
    <location>
        <begin position="179"/>
        <end position="203"/>
    </location>
</feature>
<dbReference type="EMBL" id="HBUF01645534">
    <property type="protein sequence ID" value="CAG6785826.1"/>
    <property type="molecule type" value="Transcribed_RNA"/>
</dbReference>
<dbReference type="Pfam" id="PF07885">
    <property type="entry name" value="Ion_trans_2"/>
    <property type="match status" value="2"/>
</dbReference>
<evidence type="ECO:0000256" key="3">
    <source>
        <dbReference type="ARBA" id="ARBA00022692"/>
    </source>
</evidence>
<keyword evidence="5 8" id="KW-0406">Ion transport</keyword>
<keyword evidence="7 8" id="KW-0407">Ion channel</keyword>
<dbReference type="EMBL" id="HBUF01015143">
    <property type="protein sequence ID" value="CAG6609583.1"/>
    <property type="molecule type" value="Transcribed_RNA"/>
</dbReference>
<evidence type="ECO:0000313" key="12">
    <source>
        <dbReference type="EMBL" id="CAG6697064.1"/>
    </source>
</evidence>
<dbReference type="EMBL" id="HBUF01015142">
    <property type="protein sequence ID" value="CAG6609581.1"/>
    <property type="molecule type" value="Transcribed_RNA"/>
</dbReference>
<dbReference type="InterPro" id="IPR003280">
    <property type="entry name" value="2pore_dom_K_chnl"/>
</dbReference>
<dbReference type="EMBL" id="HBUF01331602">
    <property type="protein sequence ID" value="CAG6697064.1"/>
    <property type="molecule type" value="Transcribed_RNA"/>
</dbReference>
<feature type="domain" description="Potassium channel" evidence="11">
    <location>
        <begin position="187"/>
        <end position="263"/>
    </location>
</feature>
<dbReference type="GO" id="GO:0030322">
    <property type="term" value="P:stabilization of membrane potential"/>
    <property type="evidence" value="ECO:0007669"/>
    <property type="project" value="TreeGrafter"/>
</dbReference>
<reference evidence="12" key="1">
    <citation type="submission" date="2021-05" db="EMBL/GenBank/DDBJ databases">
        <authorList>
            <person name="Alioto T."/>
            <person name="Alioto T."/>
            <person name="Gomez Garrido J."/>
        </authorList>
    </citation>
    <scope>NUCLEOTIDE SEQUENCE</scope>
</reference>
<dbReference type="GO" id="GO:0015271">
    <property type="term" value="F:outward rectifier potassium channel activity"/>
    <property type="evidence" value="ECO:0007669"/>
    <property type="project" value="TreeGrafter"/>
</dbReference>
<feature type="transmembrane region" description="Helical" evidence="10">
    <location>
        <begin position="6"/>
        <end position="25"/>
    </location>
</feature>
<name>A0A8D8U251_9HEMI</name>
<dbReference type="EMBL" id="HBUF01331599">
    <property type="protein sequence ID" value="CAG6697057.1"/>
    <property type="molecule type" value="Transcribed_RNA"/>
</dbReference>
<feature type="region of interest" description="Disordered" evidence="9">
    <location>
        <begin position="789"/>
        <end position="831"/>
    </location>
</feature>
<evidence type="ECO:0000256" key="4">
    <source>
        <dbReference type="ARBA" id="ARBA00022989"/>
    </source>
</evidence>
<feature type="compositionally biased region" description="Low complexity" evidence="9">
    <location>
        <begin position="795"/>
        <end position="810"/>
    </location>
</feature>
<dbReference type="PRINTS" id="PR01333">
    <property type="entry name" value="2POREKCHANEL"/>
</dbReference>
<comment type="subcellular location">
    <subcellularLocation>
        <location evidence="1">Membrane</location>
        <topology evidence="1">Multi-pass membrane protein</topology>
    </subcellularLocation>
</comment>
<dbReference type="PANTHER" id="PTHR11003">
    <property type="entry name" value="POTASSIUM CHANNEL, SUBFAMILY K"/>
    <property type="match status" value="1"/>
</dbReference>
<dbReference type="InterPro" id="IPR013099">
    <property type="entry name" value="K_chnl_dom"/>
</dbReference>
<feature type="transmembrane region" description="Helical" evidence="10">
    <location>
        <begin position="209"/>
        <end position="227"/>
    </location>
</feature>
<accession>A0A8D8U251</accession>
<dbReference type="EMBL" id="HBUF01331598">
    <property type="protein sequence ID" value="CAG6697055.1"/>
    <property type="molecule type" value="Transcribed_RNA"/>
</dbReference>
<keyword evidence="3 8" id="KW-0812">Transmembrane</keyword>
<dbReference type="SUPFAM" id="SSF81324">
    <property type="entry name" value="Voltage-gated potassium channels"/>
    <property type="match status" value="2"/>
</dbReference>
<evidence type="ECO:0000256" key="5">
    <source>
        <dbReference type="ARBA" id="ARBA00023065"/>
    </source>
</evidence>
<dbReference type="Gene3D" id="1.10.287.70">
    <property type="match status" value="1"/>
</dbReference>
<evidence type="ECO:0000256" key="2">
    <source>
        <dbReference type="ARBA" id="ARBA00022448"/>
    </source>
</evidence>
<evidence type="ECO:0000259" key="11">
    <source>
        <dbReference type="Pfam" id="PF07885"/>
    </source>
</evidence>
<feature type="domain" description="Potassium channel" evidence="11">
    <location>
        <begin position="94"/>
        <end position="153"/>
    </location>
</feature>
<evidence type="ECO:0000256" key="8">
    <source>
        <dbReference type="RuleBase" id="RU003857"/>
    </source>
</evidence>
<evidence type="ECO:0000256" key="6">
    <source>
        <dbReference type="ARBA" id="ARBA00023136"/>
    </source>
</evidence>
<dbReference type="GO" id="GO:0022841">
    <property type="term" value="F:potassium ion leak channel activity"/>
    <property type="evidence" value="ECO:0007669"/>
    <property type="project" value="TreeGrafter"/>
</dbReference>
<keyword evidence="4 10" id="KW-1133">Transmembrane helix</keyword>
<evidence type="ECO:0000256" key="1">
    <source>
        <dbReference type="ARBA" id="ARBA00004141"/>
    </source>
</evidence>
<comment type="similarity">
    <text evidence="8">Belongs to the two pore domain potassium channel (TC 1.A.1.8) family.</text>
</comment>
<feature type="transmembrane region" description="Helical" evidence="10">
    <location>
        <begin position="132"/>
        <end position="158"/>
    </location>
</feature>
<evidence type="ECO:0000256" key="7">
    <source>
        <dbReference type="ARBA" id="ARBA00023303"/>
    </source>
</evidence>
<keyword evidence="2 8" id="KW-0813">Transport</keyword>
<evidence type="ECO:0000256" key="10">
    <source>
        <dbReference type="SAM" id="Phobius"/>
    </source>
</evidence>
<organism evidence="12">
    <name type="scientific">Cacopsylla melanoneura</name>
    <dbReference type="NCBI Taxonomy" id="428564"/>
    <lineage>
        <taxon>Eukaryota</taxon>
        <taxon>Metazoa</taxon>
        <taxon>Ecdysozoa</taxon>
        <taxon>Arthropoda</taxon>
        <taxon>Hexapoda</taxon>
        <taxon>Insecta</taxon>
        <taxon>Pterygota</taxon>
        <taxon>Neoptera</taxon>
        <taxon>Paraneoptera</taxon>
        <taxon>Hemiptera</taxon>
        <taxon>Sternorrhyncha</taxon>
        <taxon>Psylloidea</taxon>
        <taxon>Psyllidae</taxon>
        <taxon>Psyllinae</taxon>
        <taxon>Cacopsylla</taxon>
    </lineage>
</organism>
<sequence>MTKLQWLILWSIFLGYLFLGAFIFYQIERKLEEDLYAQELKDIEDPANKIQDIFFHHFKTDLKLASQVKVIEKINSYCNKTIFVMNDYIGQEYDTTYRWTYYNSFFFALTTLSTIGYGNLHPSTSLGRIVVIIYALFGIPLNGIVLTKLGELFSSTFITVHRRYKTERYESRAEMTIDIILYLIPGIFLFIFVPAIILVYFEGWTFDESVYFAFVTLTTIGYGDLVAGQTNNTKEFYDIYKVFLIFWIMIGLGYLVMILGFISRGMRCQQMSKIEQKLSQNLKLTQSKVWNEFMKDITYVRRMMNEMYLIKFRPIYKENGNIPRRRSNSCPNLTEWPVLRKVIEVGISAAPSLDEEEMAKEFQTHRMKRRAGVAENIIKPKILKTNSEGDLSKIDRVATFGTSPVIEPSELLARVVDALGTTCGLSASPSSSKSSLSSIGDDDYLRKKYENGIHGFGDEEILASEHYQDAQKTMHNLPMNEMKKPTNEYSSQWTWAGLPNPNYTKNNVYQRKRTNSILPDEKSHLAVPHVRGLRRMSIAAINFLSNSASKTHTWFCNSSRRASAVDPEAVKVTQDQPRVRKHSENDLNRLSVPSENYGIYGSMNTQENRLARRASILGVLANQIGPPRNFLSSQNMSNPVLEQTTLSDFLKILDSVHHKVPLHLGDAVQTVNEVKPDRQPAALISLFQNQASNRDQYHTPQKQNKPNQSTKHGYKTFPVSDAHSPPITSCLINSVPTSTRKRRLSLSPMSVNWYPTVVTPRNRRASFAFVHSPSPSSFGSTLPTLYQADRKRSKSSSNIDLASSSSSVASNPKKNVNMAPPKIYVVTPGQTSRRIRRFSVRQCEEETYRQKKSD</sequence>
<feature type="compositionally biased region" description="Polar residues" evidence="9">
    <location>
        <begin position="691"/>
        <end position="711"/>
    </location>
</feature>
<evidence type="ECO:0000256" key="9">
    <source>
        <dbReference type="SAM" id="MobiDB-lite"/>
    </source>
</evidence>
<dbReference type="AlphaFoldDB" id="A0A8D8U251"/>
<feature type="transmembrane region" description="Helical" evidence="10">
    <location>
        <begin position="101"/>
        <end position="120"/>
    </location>
</feature>
<keyword evidence="6 10" id="KW-0472">Membrane</keyword>
<proteinExistence type="inferred from homology"/>